<evidence type="ECO:0000259" key="1">
    <source>
        <dbReference type="Pfam" id="PF00932"/>
    </source>
</evidence>
<dbReference type="SUPFAM" id="SSF74853">
    <property type="entry name" value="Lamin A/C globular tail domain"/>
    <property type="match status" value="1"/>
</dbReference>
<dbReference type="Pfam" id="PF00932">
    <property type="entry name" value="LTD"/>
    <property type="match status" value="1"/>
</dbReference>
<proteinExistence type="predicted"/>
<protein>
    <recommendedName>
        <fullName evidence="1">LTD domain-containing protein</fullName>
    </recommendedName>
</protein>
<evidence type="ECO:0000313" key="2">
    <source>
        <dbReference type="EMBL" id="SVC51500.1"/>
    </source>
</evidence>
<dbReference type="InterPro" id="IPR036415">
    <property type="entry name" value="Lamin_tail_dom_sf"/>
</dbReference>
<dbReference type="InterPro" id="IPR001322">
    <property type="entry name" value="Lamin_tail_dom"/>
</dbReference>
<accession>A0A382MSF6</accession>
<organism evidence="2">
    <name type="scientific">marine metagenome</name>
    <dbReference type="NCBI Taxonomy" id="408172"/>
    <lineage>
        <taxon>unclassified sequences</taxon>
        <taxon>metagenomes</taxon>
        <taxon>ecological metagenomes</taxon>
    </lineage>
</organism>
<feature type="domain" description="LTD" evidence="1">
    <location>
        <begin position="27"/>
        <end position="136"/>
    </location>
</feature>
<dbReference type="EMBL" id="UINC01095427">
    <property type="protein sequence ID" value="SVC51500.1"/>
    <property type="molecule type" value="Genomic_DNA"/>
</dbReference>
<name>A0A382MSF6_9ZZZZ</name>
<reference evidence="2" key="1">
    <citation type="submission" date="2018-05" db="EMBL/GenBank/DDBJ databases">
        <authorList>
            <person name="Lanie J.A."/>
            <person name="Ng W.-L."/>
            <person name="Kazmierczak K.M."/>
            <person name="Andrzejewski T.M."/>
            <person name="Davidsen T.M."/>
            <person name="Wayne K.J."/>
            <person name="Tettelin H."/>
            <person name="Glass J.I."/>
            <person name="Rusch D."/>
            <person name="Podicherti R."/>
            <person name="Tsui H.-C.T."/>
            <person name="Winkler M.E."/>
        </authorList>
    </citation>
    <scope>NUCLEOTIDE SEQUENCE</scope>
</reference>
<feature type="non-terminal residue" evidence="2">
    <location>
        <position position="216"/>
    </location>
</feature>
<sequence length="216" mass="24439">MNHNRSMNFSRYILFFIALVWLLQIGSAQIVINEFMASNDTTISDNFGEFDDWLELVNISADSINLFGWFLSDNDSNPYKHQFLDSIWIVPDSFHIIWVDDDVEQGVDHLNFKLGSDGEEIVLTNPFSELVDSVYFGQQETDISYGRYPNFTGDWSIMSISTPGSLNFPHDSSEYSPVALVSPSSGFFDNSIFVTLGVGQDEMDIYYSLDGSIPNT</sequence>
<dbReference type="AlphaFoldDB" id="A0A382MSF6"/>
<gene>
    <name evidence="2" type="ORF">METZ01_LOCUS304354</name>
</gene>